<name>A0ABV6CXQ4_9SPHN</name>
<accession>A0ABV6CXQ4</accession>
<reference evidence="2 3" key="1">
    <citation type="submission" date="2024-09" db="EMBL/GenBank/DDBJ databases">
        <authorList>
            <person name="Sun Q."/>
            <person name="Mori K."/>
        </authorList>
    </citation>
    <scope>NUCLEOTIDE SEQUENCE [LARGE SCALE GENOMIC DNA]</scope>
    <source>
        <strain evidence="2 3">CCM 7706</strain>
    </source>
</reference>
<dbReference type="RefSeq" id="WP_379487710.1">
    <property type="nucleotide sequence ID" value="NZ_JBHLWK010000013.1"/>
</dbReference>
<proteinExistence type="predicted"/>
<keyword evidence="1" id="KW-0732">Signal</keyword>
<evidence type="ECO:0000313" key="3">
    <source>
        <dbReference type="Proteomes" id="UP001589798"/>
    </source>
</evidence>
<evidence type="ECO:0000256" key="1">
    <source>
        <dbReference type="SAM" id="SignalP"/>
    </source>
</evidence>
<dbReference type="EMBL" id="JBHLWK010000013">
    <property type="protein sequence ID" value="MFC0204953.1"/>
    <property type="molecule type" value="Genomic_DNA"/>
</dbReference>
<feature type="signal peptide" evidence="1">
    <location>
        <begin position="1"/>
        <end position="22"/>
    </location>
</feature>
<gene>
    <name evidence="2" type="ORF">ACFFJC_11785</name>
</gene>
<feature type="chain" id="PRO_5046319442" evidence="1">
    <location>
        <begin position="23"/>
        <end position="420"/>
    </location>
</feature>
<protein>
    <submittedName>
        <fullName evidence="2">DUF2279 domain-containing protein</fullName>
    </submittedName>
</protein>
<keyword evidence="3" id="KW-1185">Reference proteome</keyword>
<dbReference type="Proteomes" id="UP001589798">
    <property type="component" value="Unassembled WGS sequence"/>
</dbReference>
<sequence>MKRICGPLLGLAAVVGAVPALADTADVPAADRSVGSMLTNTGDAPVSASLTAPAAAIRDSAPAPYCDLSAQDTCRVGGLDQGEGAVPGLAEGVPGWDLARLAAAGPSPDGNPAALALEPDLGADGTARYRLADQGCGLACYPPGSGIPDDWADHVPADQSRTRGFWKQAGAVKTESLLFLGYFSSMTVIKLTKDTKAFHFKDEGWFGKDTDNIGIDKLTHAFNTYLLAEFLHDRIHRRTEASAGDALTAGLIASGLMLYNEFSDGIEVDSGWSIQDVAMNFAGAGFSVLRNTVPGLKEKLAFKIEVIPNGQIYSHTGKKHYEQQRFMLSLRGAGFHQLDNSPLRYLDLQVGYYASDFTNQDREAGIEPKRHLFVGVGLNLGELLFGKSTSKLGRAAYSVLDYFQVPYTSLRYDTTGRFGN</sequence>
<evidence type="ECO:0000313" key="2">
    <source>
        <dbReference type="EMBL" id="MFC0204953.1"/>
    </source>
</evidence>
<comment type="caution">
    <text evidence="2">The sequence shown here is derived from an EMBL/GenBank/DDBJ whole genome shotgun (WGS) entry which is preliminary data.</text>
</comment>
<dbReference type="Pfam" id="PF10043">
    <property type="entry name" value="DUF2279"/>
    <property type="match status" value="1"/>
</dbReference>
<organism evidence="2 3">
    <name type="scientific">Novosphingobium soli</name>
    <dbReference type="NCBI Taxonomy" id="574956"/>
    <lineage>
        <taxon>Bacteria</taxon>
        <taxon>Pseudomonadati</taxon>
        <taxon>Pseudomonadota</taxon>
        <taxon>Alphaproteobacteria</taxon>
        <taxon>Sphingomonadales</taxon>
        <taxon>Sphingomonadaceae</taxon>
        <taxon>Novosphingobium</taxon>
    </lineage>
</organism>
<dbReference type="InterPro" id="IPR018736">
    <property type="entry name" value="DUF2279_periplasmic_lipo"/>
</dbReference>